<gene>
    <name evidence="13" type="primary">nrdG</name>
    <name evidence="13" type="ORF">WMO66_07060</name>
</gene>
<evidence type="ECO:0000256" key="1">
    <source>
        <dbReference type="ARBA" id="ARBA00001966"/>
    </source>
</evidence>
<evidence type="ECO:0000313" key="13">
    <source>
        <dbReference type="EMBL" id="MEQ2511005.1"/>
    </source>
</evidence>
<comment type="catalytic activity">
    <reaction evidence="11">
        <text>glycyl-[protein] + reduced [flavodoxin] + S-adenosyl-L-methionine = glycin-2-yl radical-[protein] + semiquinone [flavodoxin] + 5'-deoxyadenosine + L-methionine + H(+)</text>
        <dbReference type="Rhea" id="RHEA:61976"/>
        <dbReference type="Rhea" id="RHEA-COMP:10622"/>
        <dbReference type="Rhea" id="RHEA-COMP:14480"/>
        <dbReference type="Rhea" id="RHEA-COMP:15993"/>
        <dbReference type="Rhea" id="RHEA-COMP:15994"/>
        <dbReference type="ChEBI" id="CHEBI:15378"/>
        <dbReference type="ChEBI" id="CHEBI:17319"/>
        <dbReference type="ChEBI" id="CHEBI:29947"/>
        <dbReference type="ChEBI" id="CHEBI:32722"/>
        <dbReference type="ChEBI" id="CHEBI:57618"/>
        <dbReference type="ChEBI" id="CHEBI:57844"/>
        <dbReference type="ChEBI" id="CHEBI:59789"/>
        <dbReference type="ChEBI" id="CHEBI:140311"/>
    </reaction>
</comment>
<dbReference type="EC" id="1.97.1.-" evidence="12"/>
<dbReference type="CDD" id="cd01335">
    <property type="entry name" value="Radical_SAM"/>
    <property type="match status" value="1"/>
</dbReference>
<dbReference type="PIRSF" id="PIRSF000368">
    <property type="entry name" value="NrdG"/>
    <property type="match status" value="1"/>
</dbReference>
<keyword evidence="6" id="KW-0949">S-adenosyl-L-methionine</keyword>
<evidence type="ECO:0000256" key="9">
    <source>
        <dbReference type="ARBA" id="ARBA00023004"/>
    </source>
</evidence>
<keyword evidence="8 12" id="KW-0560">Oxidoreductase</keyword>
<dbReference type="PANTHER" id="PTHR30352:SF2">
    <property type="entry name" value="ANAEROBIC RIBONUCLEOSIDE-TRIPHOSPHATE REDUCTASE-ACTIVATING PROTEIN"/>
    <property type="match status" value="1"/>
</dbReference>
<organism evidence="13 14">
    <name type="scientific">Faecousia intestinalis</name>
    <dbReference type="NCBI Taxonomy" id="3133167"/>
    <lineage>
        <taxon>Bacteria</taxon>
        <taxon>Bacillati</taxon>
        <taxon>Bacillota</taxon>
        <taxon>Clostridia</taxon>
        <taxon>Eubacteriales</taxon>
        <taxon>Oscillospiraceae</taxon>
        <taxon>Faecousia</taxon>
    </lineage>
</organism>
<evidence type="ECO:0000256" key="5">
    <source>
        <dbReference type="ARBA" id="ARBA00022485"/>
    </source>
</evidence>
<dbReference type="SUPFAM" id="SSF102114">
    <property type="entry name" value="Radical SAM enzymes"/>
    <property type="match status" value="1"/>
</dbReference>
<evidence type="ECO:0000256" key="11">
    <source>
        <dbReference type="ARBA" id="ARBA00047365"/>
    </source>
</evidence>
<dbReference type="Proteomes" id="UP001491552">
    <property type="component" value="Unassembled WGS sequence"/>
</dbReference>
<accession>A0ABV1G6J2</accession>
<evidence type="ECO:0000256" key="10">
    <source>
        <dbReference type="ARBA" id="ARBA00023014"/>
    </source>
</evidence>
<dbReference type="InterPro" id="IPR012837">
    <property type="entry name" value="NrdG"/>
</dbReference>
<proteinExistence type="inferred from homology"/>
<evidence type="ECO:0000256" key="2">
    <source>
        <dbReference type="ARBA" id="ARBA00003852"/>
    </source>
</evidence>
<keyword evidence="5" id="KW-0004">4Fe-4S</keyword>
<comment type="caution">
    <text evidence="13">The sequence shown here is derived from an EMBL/GenBank/DDBJ whole genome shotgun (WGS) entry which is preliminary data.</text>
</comment>
<dbReference type="PANTHER" id="PTHR30352">
    <property type="entry name" value="PYRUVATE FORMATE-LYASE-ACTIVATING ENZYME"/>
    <property type="match status" value="1"/>
</dbReference>
<dbReference type="Gene3D" id="3.20.20.70">
    <property type="entry name" value="Aldolase class I"/>
    <property type="match status" value="1"/>
</dbReference>
<keyword evidence="9" id="KW-0408">Iron</keyword>
<dbReference type="PROSITE" id="PS01087">
    <property type="entry name" value="RADICAL_ACTIVATING"/>
    <property type="match status" value="1"/>
</dbReference>
<dbReference type="InterPro" id="IPR013785">
    <property type="entry name" value="Aldolase_TIM"/>
</dbReference>
<evidence type="ECO:0000256" key="12">
    <source>
        <dbReference type="PIRNR" id="PIRNR000368"/>
    </source>
</evidence>
<dbReference type="SFLD" id="SFLDG01063">
    <property type="entry name" value="activating_enzymes__group_1"/>
    <property type="match status" value="1"/>
</dbReference>
<dbReference type="EMBL" id="JBBMFF010000205">
    <property type="protein sequence ID" value="MEQ2511005.1"/>
    <property type="molecule type" value="Genomic_DNA"/>
</dbReference>
<dbReference type="SFLD" id="SFLDF00299">
    <property type="entry name" value="anaerobic_ribonucleoside-triph"/>
    <property type="match status" value="1"/>
</dbReference>
<comment type="function">
    <text evidence="2 12">Activation of anaerobic ribonucleoside-triphosphate reductase under anaerobic conditions by generation of an organic free radical, using S-adenosylmethionine and reduced flavodoxin as cosubstrates to produce 5'-deoxy-adenosine.</text>
</comment>
<comment type="cofactor">
    <cofactor evidence="1">
        <name>[4Fe-4S] cluster</name>
        <dbReference type="ChEBI" id="CHEBI:49883"/>
    </cofactor>
</comment>
<dbReference type="InterPro" id="IPR058240">
    <property type="entry name" value="rSAM_sf"/>
</dbReference>
<keyword evidence="14" id="KW-1185">Reference proteome</keyword>
<dbReference type="NCBIfam" id="TIGR02491">
    <property type="entry name" value="NrdG"/>
    <property type="match status" value="1"/>
</dbReference>
<dbReference type="RefSeq" id="WP_349135703.1">
    <property type="nucleotide sequence ID" value="NZ_JBBMFF010000205.1"/>
</dbReference>
<dbReference type="InterPro" id="IPR034457">
    <property type="entry name" value="Organic_radical-activating"/>
</dbReference>
<protein>
    <recommendedName>
        <fullName evidence="4 12">Anaerobic ribonucleoside-triphosphate reductase-activating protein</fullName>
        <ecNumber evidence="12">1.97.1.-</ecNumber>
    </recommendedName>
</protein>
<dbReference type="SFLD" id="SFLDS00029">
    <property type="entry name" value="Radical_SAM"/>
    <property type="match status" value="1"/>
</dbReference>
<keyword evidence="10" id="KW-0411">Iron-sulfur</keyword>
<dbReference type="InterPro" id="IPR007197">
    <property type="entry name" value="rSAM"/>
</dbReference>
<evidence type="ECO:0000256" key="8">
    <source>
        <dbReference type="ARBA" id="ARBA00023002"/>
    </source>
</evidence>
<reference evidence="13 14" key="1">
    <citation type="submission" date="2024-03" db="EMBL/GenBank/DDBJ databases">
        <title>Human intestinal bacterial collection.</title>
        <authorList>
            <person name="Pauvert C."/>
            <person name="Hitch T.C.A."/>
            <person name="Clavel T."/>
        </authorList>
    </citation>
    <scope>NUCLEOTIDE SEQUENCE [LARGE SCALE GENOMIC DNA]</scope>
    <source>
        <strain evidence="13 14">CLA-AA-H192</strain>
    </source>
</reference>
<evidence type="ECO:0000256" key="7">
    <source>
        <dbReference type="ARBA" id="ARBA00022723"/>
    </source>
</evidence>
<comment type="similarity">
    <text evidence="3 12">Belongs to the organic radical-activating enzymes family.</text>
</comment>
<evidence type="ECO:0000313" key="14">
    <source>
        <dbReference type="Proteomes" id="UP001491552"/>
    </source>
</evidence>
<dbReference type="SFLD" id="SFLDG01066">
    <property type="entry name" value="organic_radical-activating_enz"/>
    <property type="match status" value="1"/>
</dbReference>
<evidence type="ECO:0000256" key="4">
    <source>
        <dbReference type="ARBA" id="ARBA00014281"/>
    </source>
</evidence>
<evidence type="ECO:0000256" key="6">
    <source>
        <dbReference type="ARBA" id="ARBA00022691"/>
    </source>
</evidence>
<dbReference type="InterPro" id="IPR001989">
    <property type="entry name" value="Radical_activat_CS"/>
</dbReference>
<dbReference type="Pfam" id="PF13353">
    <property type="entry name" value="Fer4_12"/>
    <property type="match status" value="1"/>
</dbReference>
<name>A0ABV1G6J2_9FIRM</name>
<sequence>MRIAGTVSESIVDGPGLRLTVFTQGCPHRCPGCHNPQTHDPAGGREETTTALLARYTADPLLDGLTLSGGEPMEQAAECAALAEAVHALGGNVWVYTGWRYEALVQESDPARLRLLAAADVLVDGPYVEAERSLELRWRGSQNQRLIDLNATRRTGKLTLLTE</sequence>
<keyword evidence="7" id="KW-0479">Metal-binding</keyword>
<evidence type="ECO:0000256" key="3">
    <source>
        <dbReference type="ARBA" id="ARBA00009777"/>
    </source>
</evidence>